<evidence type="ECO:0000256" key="4">
    <source>
        <dbReference type="ARBA" id="ARBA00022833"/>
    </source>
</evidence>
<keyword evidence="3 6" id="KW-0863">Zinc-finger</keyword>
<reference evidence="8 9" key="1">
    <citation type="submission" date="2020-02" db="EMBL/GenBank/DDBJ databases">
        <authorList>
            <person name="Ma Q."/>
            <person name="Huang Y."/>
            <person name="Song X."/>
            <person name="Pei D."/>
        </authorList>
    </citation>
    <scope>NUCLEOTIDE SEQUENCE [LARGE SCALE GENOMIC DNA]</scope>
    <source>
        <strain evidence="8">Sxm20200214</strain>
        <tissue evidence="8">Leaf</tissue>
    </source>
</reference>
<dbReference type="GO" id="GO:0009788">
    <property type="term" value="P:negative regulation of abscisic acid-activated signaling pathway"/>
    <property type="evidence" value="ECO:0007669"/>
    <property type="project" value="InterPro"/>
</dbReference>
<evidence type="ECO:0000256" key="2">
    <source>
        <dbReference type="ARBA" id="ARBA00022723"/>
    </source>
</evidence>
<accession>A0A8X7WN97</accession>
<evidence type="ECO:0000256" key="1">
    <source>
        <dbReference type="ARBA" id="ARBA00004123"/>
    </source>
</evidence>
<evidence type="ECO:0000256" key="3">
    <source>
        <dbReference type="ARBA" id="ARBA00022771"/>
    </source>
</evidence>
<dbReference type="InterPro" id="IPR013087">
    <property type="entry name" value="Znf_C2H2_type"/>
</dbReference>
<dbReference type="Proteomes" id="UP000886595">
    <property type="component" value="Unassembled WGS sequence"/>
</dbReference>
<comment type="caution">
    <text evidence="8">The sequence shown here is derived from an EMBL/GenBank/DDBJ whole genome shotgun (WGS) entry which is preliminary data.</text>
</comment>
<evidence type="ECO:0000256" key="5">
    <source>
        <dbReference type="ARBA" id="ARBA00023242"/>
    </source>
</evidence>
<proteinExistence type="predicted"/>
<keyword evidence="5" id="KW-0539">Nucleus</keyword>
<organism evidence="8 9">
    <name type="scientific">Brassica carinata</name>
    <name type="common">Ethiopian mustard</name>
    <name type="synonym">Abyssinian cabbage</name>
    <dbReference type="NCBI Taxonomy" id="52824"/>
    <lineage>
        <taxon>Eukaryota</taxon>
        <taxon>Viridiplantae</taxon>
        <taxon>Streptophyta</taxon>
        <taxon>Embryophyta</taxon>
        <taxon>Tracheophyta</taxon>
        <taxon>Spermatophyta</taxon>
        <taxon>Magnoliopsida</taxon>
        <taxon>eudicotyledons</taxon>
        <taxon>Gunneridae</taxon>
        <taxon>Pentapetalae</taxon>
        <taxon>rosids</taxon>
        <taxon>malvids</taxon>
        <taxon>Brassicales</taxon>
        <taxon>Brassicaceae</taxon>
        <taxon>Brassiceae</taxon>
        <taxon>Brassica</taxon>
    </lineage>
</organism>
<dbReference type="PANTHER" id="PTHR47287">
    <property type="entry name" value="C2H2 AND C2HC ZINC FINGERS SUPERFAMILY PROTEIN"/>
    <property type="match status" value="1"/>
</dbReference>
<dbReference type="InterPro" id="IPR036236">
    <property type="entry name" value="Znf_C2H2_sf"/>
</dbReference>
<comment type="subcellular location">
    <subcellularLocation>
        <location evidence="1">Nucleus</location>
    </subcellularLocation>
</comment>
<dbReference type="Gene3D" id="3.30.160.60">
    <property type="entry name" value="Classic Zinc Finger"/>
    <property type="match status" value="1"/>
</dbReference>
<protein>
    <recommendedName>
        <fullName evidence="7">C2H2-type domain-containing protein</fullName>
    </recommendedName>
</protein>
<dbReference type="AlphaFoldDB" id="A0A8X7WN97"/>
<keyword evidence="2" id="KW-0479">Metal-binding</keyword>
<dbReference type="PANTHER" id="PTHR47287:SF15">
    <property type="entry name" value="ZINC FINGER PROTEIN 3-LIKE"/>
    <property type="match status" value="1"/>
</dbReference>
<dbReference type="SUPFAM" id="SSF57667">
    <property type="entry name" value="beta-beta-alpha zinc fingers"/>
    <property type="match status" value="1"/>
</dbReference>
<dbReference type="PROSITE" id="PS50157">
    <property type="entry name" value="ZINC_FINGER_C2H2_2"/>
    <property type="match status" value="1"/>
</dbReference>
<dbReference type="EMBL" id="JAAMPC010000001">
    <property type="protein sequence ID" value="KAG2334139.1"/>
    <property type="molecule type" value="Genomic_DNA"/>
</dbReference>
<gene>
    <name evidence="8" type="ORF">Bca52824_005319</name>
</gene>
<evidence type="ECO:0000313" key="9">
    <source>
        <dbReference type="Proteomes" id="UP000886595"/>
    </source>
</evidence>
<dbReference type="InterPro" id="IPR044246">
    <property type="entry name" value="ZFP3-like"/>
</dbReference>
<keyword evidence="9" id="KW-1185">Reference proteome</keyword>
<dbReference type="GO" id="GO:0005634">
    <property type="term" value="C:nucleus"/>
    <property type="evidence" value="ECO:0007669"/>
    <property type="project" value="UniProtKB-SubCell"/>
</dbReference>
<evidence type="ECO:0000256" key="6">
    <source>
        <dbReference type="PROSITE-ProRule" id="PRU00042"/>
    </source>
</evidence>
<dbReference type="OrthoDB" id="960395at2759"/>
<sequence length="167" mass="18529">MAEPPPPLSSFHWFACPLPQKHRSSSNKKHSFFPRSSQIHRIFPCHYCPRKFYTSQALGGHQNAHKRERAASRRNSGVVVAAAPSSILDDDDADFVCPNFYDPNPPTDQGSVTTTGSTCWSVPDNQQTTMMVGGYVDPYPYPSGYPFGVVSGYVEDEPPQLDLSLHL</sequence>
<dbReference type="GO" id="GO:0008270">
    <property type="term" value="F:zinc ion binding"/>
    <property type="evidence" value="ECO:0007669"/>
    <property type="project" value="UniProtKB-KW"/>
</dbReference>
<keyword evidence="4" id="KW-0862">Zinc</keyword>
<dbReference type="PROSITE" id="PS00028">
    <property type="entry name" value="ZINC_FINGER_C2H2_1"/>
    <property type="match status" value="1"/>
</dbReference>
<evidence type="ECO:0000259" key="7">
    <source>
        <dbReference type="PROSITE" id="PS50157"/>
    </source>
</evidence>
<evidence type="ECO:0000313" key="8">
    <source>
        <dbReference type="EMBL" id="KAG2334139.1"/>
    </source>
</evidence>
<name>A0A8X7WN97_BRACI</name>
<feature type="domain" description="C2H2-type" evidence="7">
    <location>
        <begin position="43"/>
        <end position="70"/>
    </location>
</feature>